<dbReference type="GeneID" id="31773855"/>
<protein>
    <submittedName>
        <fullName evidence="1">Uncharacterized protein</fullName>
    </submittedName>
</protein>
<name>A0ABY1S5W9_CALBS</name>
<reference evidence="1 2" key="1">
    <citation type="submission" date="2017-05" db="EMBL/GenBank/DDBJ databases">
        <authorList>
            <person name="Varghese N."/>
            <person name="Submissions S."/>
        </authorList>
    </citation>
    <scope>NUCLEOTIDE SEQUENCE [LARGE SCALE GENOMIC DNA]</scope>
    <source>
        <strain evidence="1 2">MACB1020</strain>
    </source>
</reference>
<accession>A0ABY1S5W9</accession>
<dbReference type="Proteomes" id="UP000196803">
    <property type="component" value="Unassembled WGS sequence"/>
</dbReference>
<evidence type="ECO:0000313" key="1">
    <source>
        <dbReference type="EMBL" id="SMR91579.1"/>
    </source>
</evidence>
<keyword evidence="2" id="KW-1185">Reference proteome</keyword>
<evidence type="ECO:0000313" key="2">
    <source>
        <dbReference type="Proteomes" id="UP000196803"/>
    </source>
</evidence>
<dbReference type="RefSeq" id="WP_015908817.1">
    <property type="nucleotide sequence ID" value="NZ_FUZJ01000001.1"/>
</dbReference>
<sequence>MARKSKIQIAREAVCNYLREHSNTRYIMLFDLSVIADNAAGKELFKSLYDYEQIVPGRTCWIPAEKLDQTTLCRGLGGNFLVVENPYYRNVARA</sequence>
<organism evidence="1 2">
    <name type="scientific">Caldicellulosiruptor bescii</name>
    <name type="common">Anaerocellum thermophilum</name>
    <dbReference type="NCBI Taxonomy" id="31899"/>
    <lineage>
        <taxon>Bacteria</taxon>
        <taxon>Bacillati</taxon>
        <taxon>Bacillota</taxon>
        <taxon>Bacillota incertae sedis</taxon>
        <taxon>Caldicellulosiruptorales</taxon>
        <taxon>Caldicellulosiruptoraceae</taxon>
        <taxon>Caldicellulosiruptor</taxon>
    </lineage>
</organism>
<proteinExistence type="predicted"/>
<comment type="caution">
    <text evidence="1">The sequence shown here is derived from an EMBL/GenBank/DDBJ whole genome shotgun (WGS) entry which is preliminary data.</text>
</comment>
<gene>
    <name evidence="1" type="ORF">SAMN05216240_0542</name>
</gene>
<dbReference type="EMBL" id="FXXC01000001">
    <property type="protein sequence ID" value="SMR91579.1"/>
    <property type="molecule type" value="Genomic_DNA"/>
</dbReference>